<evidence type="ECO:0000313" key="15">
    <source>
        <dbReference type="Proteomes" id="UP000244180"/>
    </source>
</evidence>
<dbReference type="AlphaFoldDB" id="A0A2T5GCQ6"/>
<dbReference type="GO" id="GO:0016491">
    <property type="term" value="F:oxidoreductase activity"/>
    <property type="evidence" value="ECO:0007669"/>
    <property type="project" value="UniProtKB-KW"/>
</dbReference>
<evidence type="ECO:0000256" key="1">
    <source>
        <dbReference type="ARBA" id="ARBA00004141"/>
    </source>
</evidence>
<reference evidence="14 15" key="1">
    <citation type="submission" date="2017-08" db="EMBL/GenBank/DDBJ databases">
        <title>Burning lignite coal seam in the remote Altai Mountains harbors a hydrogen-driven thermophilic microbial community.</title>
        <authorList>
            <person name="Kadnikov V.V."/>
            <person name="Mardanov A.V."/>
            <person name="Ivasenko D."/>
            <person name="Beletsky A.V."/>
            <person name="Karnachuk O.V."/>
            <person name="Ravin N.V."/>
        </authorList>
    </citation>
    <scope>NUCLEOTIDE SEQUENCE [LARGE SCALE GENOMIC DNA]</scope>
    <source>
        <strain evidence="14">AL33</strain>
    </source>
</reference>
<feature type="compositionally biased region" description="Basic and acidic residues" evidence="12">
    <location>
        <begin position="309"/>
        <end position="331"/>
    </location>
</feature>
<feature type="transmembrane region" description="Helical" evidence="13">
    <location>
        <begin position="91"/>
        <end position="112"/>
    </location>
</feature>
<dbReference type="PANTHER" id="PTHR35457:SF1">
    <property type="entry name" value="HEME A SYNTHASE"/>
    <property type="match status" value="1"/>
</dbReference>
<sequence>MAMGRRMARAVAAMTLFVLVMGVLVVATESGDACGFDWPYCGGKLYPDPSNAKQVIEYTHRLVTGLLGLVVVANAAVAFHPAVRRRGGTGLALGLVALLFLQAGVGGLNVLLGTPKGFTTLDVMISEALWAAVMIYLARREADETALSQKPAAGDRTALKALRRWAAVLTAAVYGTLVLGGFFKHSALAEVFFGLEPERVWLRDPGLARSVYVLHGTLGLSATIAAAALGVATAHLTVPLRRRFWLPVAAASTLLVLEVGIGFGVVVAGLKPFWVAAHMILATLSLGATAFLYGSVDAALRPASVSGERTAERGRRPEGLGRAEFAGEGRG</sequence>
<evidence type="ECO:0000256" key="11">
    <source>
        <dbReference type="ARBA" id="ARBA00023444"/>
    </source>
</evidence>
<feature type="transmembrane region" description="Helical" evidence="13">
    <location>
        <begin position="165"/>
        <end position="183"/>
    </location>
</feature>
<feature type="region of interest" description="Disordered" evidence="12">
    <location>
        <begin position="307"/>
        <end position="331"/>
    </location>
</feature>
<proteinExistence type="predicted"/>
<keyword evidence="8" id="KW-0350">Heme biosynthesis</keyword>
<dbReference type="InterPro" id="IPR050450">
    <property type="entry name" value="COX15/CtaA_HemeA_synthase"/>
</dbReference>
<evidence type="ECO:0000256" key="3">
    <source>
        <dbReference type="ARBA" id="ARBA00022692"/>
    </source>
</evidence>
<keyword evidence="9 13" id="KW-0472">Membrane</keyword>
<evidence type="ECO:0000256" key="12">
    <source>
        <dbReference type="SAM" id="MobiDB-lite"/>
    </source>
</evidence>
<evidence type="ECO:0000256" key="2">
    <source>
        <dbReference type="ARBA" id="ARBA00022475"/>
    </source>
</evidence>
<comment type="pathway">
    <text evidence="11">Porphyrin-containing compound metabolism.</text>
</comment>
<keyword evidence="4" id="KW-0479">Metal-binding</keyword>
<feature type="transmembrane region" description="Helical" evidence="13">
    <location>
        <begin position="273"/>
        <end position="293"/>
    </location>
</feature>
<gene>
    <name evidence="14" type="ORF">HSCHL_1120</name>
</gene>
<dbReference type="GO" id="GO:0046872">
    <property type="term" value="F:metal ion binding"/>
    <property type="evidence" value="ECO:0007669"/>
    <property type="project" value="UniProtKB-KW"/>
</dbReference>
<name>A0A2T5GCQ6_HYDSH</name>
<keyword evidence="7" id="KW-0408">Iron</keyword>
<comment type="subcellular location">
    <subcellularLocation>
        <location evidence="1">Membrane</location>
        <topology evidence="1">Multi-pass membrane protein</topology>
    </subcellularLocation>
</comment>
<keyword evidence="10" id="KW-1015">Disulfide bond</keyword>
<feature type="transmembrane region" description="Helical" evidence="13">
    <location>
        <begin position="118"/>
        <end position="138"/>
    </location>
</feature>
<accession>A0A2T5GCQ6</accession>
<dbReference type="Pfam" id="PF02628">
    <property type="entry name" value="COX15-CtaA"/>
    <property type="match status" value="1"/>
</dbReference>
<feature type="transmembrane region" description="Helical" evidence="13">
    <location>
        <begin position="212"/>
        <end position="232"/>
    </location>
</feature>
<dbReference type="GO" id="GO:0016020">
    <property type="term" value="C:membrane"/>
    <property type="evidence" value="ECO:0007669"/>
    <property type="project" value="UniProtKB-SubCell"/>
</dbReference>
<evidence type="ECO:0000313" key="14">
    <source>
        <dbReference type="EMBL" id="PTQ53967.1"/>
    </source>
</evidence>
<evidence type="ECO:0000256" key="5">
    <source>
        <dbReference type="ARBA" id="ARBA00022989"/>
    </source>
</evidence>
<dbReference type="EMBL" id="PEBV01000008">
    <property type="protein sequence ID" value="PTQ53967.1"/>
    <property type="molecule type" value="Genomic_DNA"/>
</dbReference>
<evidence type="ECO:0000256" key="4">
    <source>
        <dbReference type="ARBA" id="ARBA00022723"/>
    </source>
</evidence>
<keyword evidence="5 13" id="KW-1133">Transmembrane helix</keyword>
<feature type="transmembrane region" description="Helical" evidence="13">
    <location>
        <begin position="59"/>
        <end position="79"/>
    </location>
</feature>
<dbReference type="Proteomes" id="UP000244180">
    <property type="component" value="Unassembled WGS sequence"/>
</dbReference>
<evidence type="ECO:0000256" key="9">
    <source>
        <dbReference type="ARBA" id="ARBA00023136"/>
    </source>
</evidence>
<dbReference type="InterPro" id="IPR003780">
    <property type="entry name" value="COX15/CtaA_fam"/>
</dbReference>
<dbReference type="GO" id="GO:0006784">
    <property type="term" value="P:heme A biosynthetic process"/>
    <property type="evidence" value="ECO:0007669"/>
    <property type="project" value="InterPro"/>
</dbReference>
<comment type="caution">
    <text evidence="14">The sequence shown here is derived from an EMBL/GenBank/DDBJ whole genome shotgun (WGS) entry which is preliminary data.</text>
</comment>
<evidence type="ECO:0000256" key="7">
    <source>
        <dbReference type="ARBA" id="ARBA00023004"/>
    </source>
</evidence>
<keyword evidence="3 13" id="KW-0812">Transmembrane</keyword>
<dbReference type="PANTHER" id="PTHR35457">
    <property type="entry name" value="HEME A SYNTHASE"/>
    <property type="match status" value="1"/>
</dbReference>
<protein>
    <submittedName>
        <fullName evidence="14">Heme A synthase, cytochrome oxidase biogenesis protein Cox15-CtaA</fullName>
    </submittedName>
</protein>
<evidence type="ECO:0000256" key="13">
    <source>
        <dbReference type="SAM" id="Phobius"/>
    </source>
</evidence>
<keyword evidence="2" id="KW-1003">Cell membrane</keyword>
<feature type="transmembrane region" description="Helical" evidence="13">
    <location>
        <begin position="244"/>
        <end position="267"/>
    </location>
</feature>
<organism evidence="14 15">
    <name type="scientific">Hydrogenibacillus schlegelii</name>
    <name type="common">Bacillus schlegelii</name>
    <dbReference type="NCBI Taxonomy" id="1484"/>
    <lineage>
        <taxon>Bacteria</taxon>
        <taxon>Bacillati</taxon>
        <taxon>Bacillota</taxon>
        <taxon>Bacilli</taxon>
        <taxon>Bacillales</taxon>
        <taxon>Bacillales Family X. Incertae Sedis</taxon>
        <taxon>Hydrogenibacillus</taxon>
    </lineage>
</organism>
<evidence type="ECO:0000256" key="6">
    <source>
        <dbReference type="ARBA" id="ARBA00023002"/>
    </source>
</evidence>
<evidence type="ECO:0000256" key="10">
    <source>
        <dbReference type="ARBA" id="ARBA00023157"/>
    </source>
</evidence>
<keyword evidence="6" id="KW-0560">Oxidoreductase</keyword>
<evidence type="ECO:0000256" key="8">
    <source>
        <dbReference type="ARBA" id="ARBA00023133"/>
    </source>
</evidence>